<reference evidence="1 2" key="1">
    <citation type="submission" date="2016-02" db="EMBL/GenBank/DDBJ databases">
        <title>Genome sequencing of a beta-galactosidase producing bacteria Rhizobium sp. 59.</title>
        <authorList>
            <person name="Wang D."/>
            <person name="Kot W."/>
            <person name="Qin Y."/>
            <person name="Hansen L."/>
            <person name="Naqvi K."/>
            <person name="Rensing C."/>
        </authorList>
    </citation>
    <scope>NUCLEOTIDE SEQUENCE [LARGE SCALE GENOMIC DNA]</scope>
    <source>
        <strain evidence="1 2">59</strain>
    </source>
</reference>
<proteinExistence type="predicted"/>
<dbReference type="AlphaFoldDB" id="A0A657LWR4"/>
<gene>
    <name evidence="1" type="ORF">AX760_13640</name>
</gene>
<dbReference type="EMBL" id="LSRP01000072">
    <property type="protein sequence ID" value="OJF99250.1"/>
    <property type="molecule type" value="Genomic_DNA"/>
</dbReference>
<sequence>MRIEHDHAMSVGRCGHHIEAVMTSAFNVKSQKAKWHKLPVSRVDLTDIHALRTEHVKAIFIEAPMQLTLSNMDMYRR</sequence>
<dbReference type="Proteomes" id="UP000182661">
    <property type="component" value="Unassembled WGS sequence"/>
</dbReference>
<evidence type="ECO:0000313" key="1">
    <source>
        <dbReference type="EMBL" id="OJF99250.1"/>
    </source>
</evidence>
<name>A0A657LWR4_9HYPH</name>
<comment type="caution">
    <text evidence="1">The sequence shown here is derived from an EMBL/GenBank/DDBJ whole genome shotgun (WGS) entry which is preliminary data.</text>
</comment>
<accession>A0A657LWR4</accession>
<organism evidence="1 2">
    <name type="scientific">Pararhizobium antarcticum</name>
    <dbReference type="NCBI Taxonomy" id="1798805"/>
    <lineage>
        <taxon>Bacteria</taxon>
        <taxon>Pseudomonadati</taxon>
        <taxon>Pseudomonadota</taxon>
        <taxon>Alphaproteobacteria</taxon>
        <taxon>Hyphomicrobiales</taxon>
        <taxon>Rhizobiaceae</taxon>
        <taxon>Rhizobium/Agrobacterium group</taxon>
        <taxon>Pararhizobium</taxon>
    </lineage>
</organism>
<protein>
    <submittedName>
        <fullName evidence="1">Uncharacterized protein</fullName>
    </submittedName>
</protein>
<evidence type="ECO:0000313" key="2">
    <source>
        <dbReference type="Proteomes" id="UP000182661"/>
    </source>
</evidence>
<keyword evidence="2" id="KW-1185">Reference proteome</keyword>